<dbReference type="AlphaFoldDB" id="A0A160T8L3"/>
<accession>A0A160T8L3</accession>
<dbReference type="Gene3D" id="3.40.190.170">
    <property type="entry name" value="Bacterial extracellular solute-binding protein, family 7"/>
    <property type="match status" value="1"/>
</dbReference>
<dbReference type="Pfam" id="PF19582">
    <property type="entry name" value="AdeT1_2"/>
    <property type="match status" value="1"/>
</dbReference>
<reference evidence="1" key="1">
    <citation type="submission" date="2015-10" db="EMBL/GenBank/DDBJ databases">
        <authorList>
            <person name="Gilbert D.G."/>
        </authorList>
    </citation>
    <scope>NUCLEOTIDE SEQUENCE</scope>
</reference>
<sequence length="379" mass="42399">MTTKIILAYVLVLMCNSVTWAADESSLGSNDSSAKNARLEATVMNQNIPLEKRIKALKMLYSHLTTNGRITRHICIWDPLGKSGPIANTVEDQALRSLHYGMDLEVSIFNNERELVQNFKTETTCDAILIRGAVAMEFNKFSGTIEAVGALPERKHLQLLMQVFTSPKMNRFMSDGQYTVMGVATIGGNYAFMDDKSFKSLSSIKNKRVAVQTVEPGMRALTKKFGAVPVEGDMMANVQSYADNNVVSMLSPAIAYLVMGSGQISSDTGVLRNPISQSTMQFIGRSELFPDPLAQMLREDFLLKFDNYSARVDKEMALVPEDFWIETSDSETEKLSEATREVRIALRDEGYYDATMLRIARKIRCKFNPERSECINPTE</sequence>
<evidence type="ECO:0000313" key="1">
    <source>
        <dbReference type="EMBL" id="CUS40380.1"/>
    </source>
</evidence>
<evidence type="ECO:0008006" key="2">
    <source>
        <dbReference type="Google" id="ProtNLM"/>
    </source>
</evidence>
<protein>
    <recommendedName>
        <fullName evidence="2">AdeT</fullName>
    </recommendedName>
</protein>
<gene>
    <name evidence="1" type="ORF">MGWOODY_Tha2731</name>
</gene>
<dbReference type="InterPro" id="IPR045758">
    <property type="entry name" value="AdeT1/2"/>
</dbReference>
<name>A0A160T8L3_9ZZZZ</name>
<dbReference type="InterPro" id="IPR038404">
    <property type="entry name" value="TRAP_DctP_sf"/>
</dbReference>
<dbReference type="EMBL" id="CZQC01000013">
    <property type="protein sequence ID" value="CUS40380.1"/>
    <property type="molecule type" value="Genomic_DNA"/>
</dbReference>
<organism evidence="1">
    <name type="scientific">hydrothermal vent metagenome</name>
    <dbReference type="NCBI Taxonomy" id="652676"/>
    <lineage>
        <taxon>unclassified sequences</taxon>
        <taxon>metagenomes</taxon>
        <taxon>ecological metagenomes</taxon>
    </lineage>
</organism>
<proteinExistence type="predicted"/>